<protein>
    <submittedName>
        <fullName evidence="1">Uncharacterized protein</fullName>
    </submittedName>
</protein>
<dbReference type="Proteomes" id="UP001501444">
    <property type="component" value="Unassembled WGS sequence"/>
</dbReference>
<accession>A0ABN3FW51</accession>
<evidence type="ECO:0000313" key="1">
    <source>
        <dbReference type="EMBL" id="GAA2338885.1"/>
    </source>
</evidence>
<sequence>MTHGQAPTTRRLLRQLATLPAAPAGSRAHEGIAELIDEIRTVLLADENSDALNISASTLHQWRTRLDQALHAFEAADPDAWASVRQPGTWLDNHLRLRSLLAHEVAKAYWDNTTHIEYTSIDIERYLWGAR</sequence>
<name>A0ABN3FW51_9ACTN</name>
<dbReference type="RefSeq" id="WP_344612079.1">
    <property type="nucleotide sequence ID" value="NZ_BAAARV010000019.1"/>
</dbReference>
<keyword evidence="2" id="KW-1185">Reference proteome</keyword>
<gene>
    <name evidence="1" type="ORF">GCM10010170_020710</name>
</gene>
<dbReference type="EMBL" id="BAAARV010000019">
    <property type="protein sequence ID" value="GAA2338885.1"/>
    <property type="molecule type" value="Genomic_DNA"/>
</dbReference>
<comment type="caution">
    <text evidence="1">The sequence shown here is derived from an EMBL/GenBank/DDBJ whole genome shotgun (WGS) entry which is preliminary data.</text>
</comment>
<proteinExistence type="predicted"/>
<organism evidence="1 2">
    <name type="scientific">Dactylosporangium salmoneum</name>
    <dbReference type="NCBI Taxonomy" id="53361"/>
    <lineage>
        <taxon>Bacteria</taxon>
        <taxon>Bacillati</taxon>
        <taxon>Actinomycetota</taxon>
        <taxon>Actinomycetes</taxon>
        <taxon>Micromonosporales</taxon>
        <taxon>Micromonosporaceae</taxon>
        <taxon>Dactylosporangium</taxon>
    </lineage>
</organism>
<reference evidence="1 2" key="1">
    <citation type="journal article" date="2019" name="Int. J. Syst. Evol. Microbiol.">
        <title>The Global Catalogue of Microorganisms (GCM) 10K type strain sequencing project: providing services to taxonomists for standard genome sequencing and annotation.</title>
        <authorList>
            <consortium name="The Broad Institute Genomics Platform"/>
            <consortium name="The Broad Institute Genome Sequencing Center for Infectious Disease"/>
            <person name="Wu L."/>
            <person name="Ma J."/>
        </authorList>
    </citation>
    <scope>NUCLEOTIDE SEQUENCE [LARGE SCALE GENOMIC DNA]</scope>
    <source>
        <strain evidence="1 2">JCM 3272</strain>
    </source>
</reference>
<evidence type="ECO:0000313" key="2">
    <source>
        <dbReference type="Proteomes" id="UP001501444"/>
    </source>
</evidence>